<keyword evidence="1" id="KW-0732">Signal</keyword>
<feature type="signal peptide" evidence="1">
    <location>
        <begin position="1"/>
        <end position="24"/>
    </location>
</feature>
<accession>A0A1X7PJD1</accession>
<organism evidence="2 3">
    <name type="scientific">Mesorhizobium australicum</name>
    <dbReference type="NCBI Taxonomy" id="536018"/>
    <lineage>
        <taxon>Bacteria</taxon>
        <taxon>Pseudomonadati</taxon>
        <taxon>Pseudomonadota</taxon>
        <taxon>Alphaproteobacteria</taxon>
        <taxon>Hyphomicrobiales</taxon>
        <taxon>Phyllobacteriaceae</taxon>
        <taxon>Mesorhizobium</taxon>
    </lineage>
</organism>
<protein>
    <submittedName>
        <fullName evidence="2">Uncharacterized protein</fullName>
    </submittedName>
</protein>
<evidence type="ECO:0000313" key="2">
    <source>
        <dbReference type="EMBL" id="SMH50987.1"/>
    </source>
</evidence>
<dbReference type="EMBL" id="FXBL01000004">
    <property type="protein sequence ID" value="SMH50987.1"/>
    <property type="molecule type" value="Genomic_DNA"/>
</dbReference>
<gene>
    <name evidence="2" type="ORF">SAMN02982922_4308</name>
</gene>
<dbReference type="Proteomes" id="UP000193083">
    <property type="component" value="Unassembled WGS sequence"/>
</dbReference>
<evidence type="ECO:0000313" key="3">
    <source>
        <dbReference type="Proteomes" id="UP000193083"/>
    </source>
</evidence>
<keyword evidence="3" id="KW-1185">Reference proteome</keyword>
<reference evidence="3" key="1">
    <citation type="submission" date="2017-04" db="EMBL/GenBank/DDBJ databases">
        <authorList>
            <person name="Varghese N."/>
            <person name="Submissions S."/>
        </authorList>
    </citation>
    <scope>NUCLEOTIDE SEQUENCE [LARGE SCALE GENOMIC DNA]</scope>
    <source>
        <strain evidence="3">B5P</strain>
    </source>
</reference>
<sequence>MRFLKIAAALALSIASATPMTASAGQPGQSPALAEGLLVNVSGCHRDVQRHYVPEFGRRAWHYHRGRNCRPVRVDGPGGGPGFIPGPSRPPVDCHRDARRHYLPGYGSVVHRHVGESCRPRILRRSETFRPGACVSIGPVTFCD</sequence>
<dbReference type="AlphaFoldDB" id="A0A1X7PJD1"/>
<dbReference type="OrthoDB" id="8094980at2"/>
<feature type="chain" id="PRO_5012824098" evidence="1">
    <location>
        <begin position="25"/>
        <end position="144"/>
    </location>
</feature>
<evidence type="ECO:0000256" key="1">
    <source>
        <dbReference type="SAM" id="SignalP"/>
    </source>
</evidence>
<proteinExistence type="predicted"/>
<dbReference type="RefSeq" id="WP_085466013.1">
    <property type="nucleotide sequence ID" value="NZ_FXBL01000004.1"/>
</dbReference>
<name>A0A1X7PJD1_9HYPH</name>